<feature type="region of interest" description="Disordered" evidence="1">
    <location>
        <begin position="190"/>
        <end position="209"/>
    </location>
</feature>
<gene>
    <name evidence="2" type="ORF">HG537_0D06290</name>
</gene>
<proteinExistence type="predicted"/>
<feature type="compositionally biased region" description="Basic residues" evidence="1">
    <location>
        <begin position="18"/>
        <end position="27"/>
    </location>
</feature>
<evidence type="ECO:0000313" key="2">
    <source>
        <dbReference type="EMBL" id="QLQ80628.1"/>
    </source>
</evidence>
<keyword evidence="3" id="KW-1185">Reference proteome</keyword>
<sequence length="271" mass="30283">MSDHQKLADNCVDNVSKSGKRKQHLRRNKGDRPTTGRRTLKQAFRDYRAKRKSAGSPIEGHYSIRRWKNRSRKVVKNLEETREETSRPILTPKIHYREQASTESLVLEAPEPIPGLSEPRFVPVLFDQGVAGTSRSKSAPVNSLEAHIELSNFQFTSLPREFPASQAEPGLFQIQVTDVTTTSISRTASTVSTKITTEPKPETSSAGSGVMKRLGASFSSFFNFAIPKKVPSQHIHDSSQNLSIGKTFTSPRGSIDYVDYSIYGNHAKYFI</sequence>
<reference evidence="2 3" key="1">
    <citation type="submission" date="2020-06" db="EMBL/GenBank/DDBJ databases">
        <title>The yeast mating-type switching endonuclease HO is a domesticated member of an unorthodox homing genetic element family.</title>
        <authorList>
            <person name="Coughlan A.Y."/>
            <person name="Lombardi L."/>
            <person name="Braun-Galleani S."/>
            <person name="Martos A.R."/>
            <person name="Galeote V."/>
            <person name="Bigey F."/>
            <person name="Dequin S."/>
            <person name="Byrne K.P."/>
            <person name="Wolfe K.H."/>
        </authorList>
    </citation>
    <scope>NUCLEOTIDE SEQUENCE [LARGE SCALE GENOMIC DNA]</scope>
    <source>
        <strain evidence="2 3">CBS2947</strain>
    </source>
</reference>
<evidence type="ECO:0000313" key="3">
    <source>
        <dbReference type="Proteomes" id="UP000510647"/>
    </source>
</evidence>
<accession>A0A7H9HSC0</accession>
<dbReference type="Proteomes" id="UP000510647">
    <property type="component" value="Chromosome 4"/>
</dbReference>
<dbReference type="EMBL" id="CP059270">
    <property type="protein sequence ID" value="QLQ80628.1"/>
    <property type="molecule type" value="Genomic_DNA"/>
</dbReference>
<protein>
    <submittedName>
        <fullName evidence="2">Uncharacterized protein</fullName>
    </submittedName>
</protein>
<dbReference type="AlphaFoldDB" id="A0A7H9HSC0"/>
<name>A0A7H9HSC0_9SACH</name>
<organism evidence="2 3">
    <name type="scientific">Torulaspora globosa</name>
    <dbReference type="NCBI Taxonomy" id="48254"/>
    <lineage>
        <taxon>Eukaryota</taxon>
        <taxon>Fungi</taxon>
        <taxon>Dikarya</taxon>
        <taxon>Ascomycota</taxon>
        <taxon>Saccharomycotina</taxon>
        <taxon>Saccharomycetes</taxon>
        <taxon>Saccharomycetales</taxon>
        <taxon>Saccharomycetaceae</taxon>
        <taxon>Torulaspora</taxon>
    </lineage>
</organism>
<dbReference type="OrthoDB" id="10378944at2759"/>
<evidence type="ECO:0000256" key="1">
    <source>
        <dbReference type="SAM" id="MobiDB-lite"/>
    </source>
</evidence>
<feature type="compositionally biased region" description="Polar residues" evidence="1">
    <location>
        <begin position="190"/>
        <end position="207"/>
    </location>
</feature>
<feature type="region of interest" description="Disordered" evidence="1">
    <location>
        <begin position="1"/>
        <end position="57"/>
    </location>
</feature>